<gene>
    <name evidence="2" type="ORF">BE18_03810</name>
</gene>
<accession>A0A150SC65</accession>
<sequence length="319" mass="34104">MATKKTSSKEAHHATLDDEDEDATHALELLAGKIGEPPRSSLQAILAGTSDADLVSVGKTILSSRIVTDAARIYRKAWDFYQEATDEQRRRLRGFSKPLLAVAVQQALALEQLDRKLAAKSASAGVARAARDKATEAAQSRAIELRDQAYDALRDAAGRDEGLRAQVDAAFGTATTSETLARGLEQTAKLLREWLGSDDEALTARLGLANLDDSYAKELATAAKDVRNAAANATNRPADGTVTQGALDRADGINILIMGQILRAFEGAHGIDPTIPRLVPISTRRLFSRKTKKKAPESQPLQNGNGPQPTGDGETRSDG</sequence>
<protein>
    <submittedName>
        <fullName evidence="2">Uncharacterized protein</fullName>
    </submittedName>
</protein>
<evidence type="ECO:0000256" key="1">
    <source>
        <dbReference type="SAM" id="MobiDB-lite"/>
    </source>
</evidence>
<dbReference type="AlphaFoldDB" id="A0A150SC65"/>
<dbReference type="Proteomes" id="UP000075515">
    <property type="component" value="Unassembled WGS sequence"/>
</dbReference>
<evidence type="ECO:0000313" key="3">
    <source>
        <dbReference type="Proteomes" id="UP000075515"/>
    </source>
</evidence>
<proteinExistence type="predicted"/>
<name>A0A150SC65_SORCE</name>
<feature type="compositionally biased region" description="Basic and acidic residues" evidence="1">
    <location>
        <begin position="7"/>
        <end position="16"/>
    </location>
</feature>
<comment type="caution">
    <text evidence="2">The sequence shown here is derived from an EMBL/GenBank/DDBJ whole genome shotgun (WGS) entry which is preliminary data.</text>
</comment>
<feature type="region of interest" description="Disordered" evidence="1">
    <location>
        <begin position="287"/>
        <end position="319"/>
    </location>
</feature>
<feature type="compositionally biased region" description="Polar residues" evidence="1">
    <location>
        <begin position="299"/>
        <end position="308"/>
    </location>
</feature>
<dbReference type="EMBL" id="JEMC01002481">
    <property type="protein sequence ID" value="KYF87181.1"/>
    <property type="molecule type" value="Genomic_DNA"/>
</dbReference>
<organism evidence="2 3">
    <name type="scientific">Sorangium cellulosum</name>
    <name type="common">Polyangium cellulosum</name>
    <dbReference type="NCBI Taxonomy" id="56"/>
    <lineage>
        <taxon>Bacteria</taxon>
        <taxon>Pseudomonadati</taxon>
        <taxon>Myxococcota</taxon>
        <taxon>Polyangia</taxon>
        <taxon>Polyangiales</taxon>
        <taxon>Polyangiaceae</taxon>
        <taxon>Sorangium</taxon>
    </lineage>
</organism>
<feature type="region of interest" description="Disordered" evidence="1">
    <location>
        <begin position="1"/>
        <end position="23"/>
    </location>
</feature>
<reference evidence="2 3" key="1">
    <citation type="submission" date="2014-02" db="EMBL/GenBank/DDBJ databases">
        <title>The small core and large imbalanced accessory genome model reveals a collaborative survival strategy of Sorangium cellulosum strains in nature.</title>
        <authorList>
            <person name="Han K."/>
            <person name="Peng R."/>
            <person name="Blom J."/>
            <person name="Li Y.-Z."/>
        </authorList>
    </citation>
    <scope>NUCLEOTIDE SEQUENCE [LARGE SCALE GENOMIC DNA]</scope>
    <source>
        <strain evidence="2 3">So0149</strain>
    </source>
</reference>
<evidence type="ECO:0000313" key="2">
    <source>
        <dbReference type="EMBL" id="KYF87181.1"/>
    </source>
</evidence>